<accession>A0A5K3EPS2</accession>
<organism evidence="2">
    <name type="scientific">Mesocestoides corti</name>
    <name type="common">Flatworm</name>
    <dbReference type="NCBI Taxonomy" id="53468"/>
    <lineage>
        <taxon>Eukaryota</taxon>
        <taxon>Metazoa</taxon>
        <taxon>Spiralia</taxon>
        <taxon>Lophotrochozoa</taxon>
        <taxon>Platyhelminthes</taxon>
        <taxon>Cestoda</taxon>
        <taxon>Eucestoda</taxon>
        <taxon>Cyclophyllidea</taxon>
        <taxon>Mesocestoididae</taxon>
        <taxon>Mesocestoides</taxon>
    </lineage>
</organism>
<feature type="region of interest" description="Disordered" evidence="1">
    <location>
        <begin position="1"/>
        <end position="42"/>
    </location>
</feature>
<name>A0A5K3EPS2_MESCO</name>
<evidence type="ECO:0000313" key="2">
    <source>
        <dbReference type="WBParaSite" id="MCU_002104-RB"/>
    </source>
</evidence>
<dbReference type="AlphaFoldDB" id="A0A5K3EPS2"/>
<feature type="compositionally biased region" description="Polar residues" evidence="1">
    <location>
        <begin position="31"/>
        <end position="42"/>
    </location>
</feature>
<reference evidence="2" key="1">
    <citation type="submission" date="2019-11" db="UniProtKB">
        <authorList>
            <consortium name="WormBaseParasite"/>
        </authorList>
    </citation>
    <scope>IDENTIFICATION</scope>
</reference>
<dbReference type="WBParaSite" id="MCU_002104-RB">
    <property type="protein sequence ID" value="MCU_002104-RB"/>
    <property type="gene ID" value="MCU_002104"/>
</dbReference>
<feature type="compositionally biased region" description="Basic and acidic residues" evidence="1">
    <location>
        <begin position="200"/>
        <end position="219"/>
    </location>
</feature>
<protein>
    <submittedName>
        <fullName evidence="2">F-box domain-containing protein</fullName>
    </submittedName>
</protein>
<proteinExistence type="predicted"/>
<feature type="compositionally biased region" description="Basic and acidic residues" evidence="1">
    <location>
        <begin position="233"/>
        <end position="243"/>
    </location>
</feature>
<feature type="region of interest" description="Disordered" evidence="1">
    <location>
        <begin position="194"/>
        <end position="243"/>
    </location>
</feature>
<sequence length="243" mass="26760">MRSTQAASGQRRKLPKPLPRTLIRTVPTPSPRSKNIPTLSPSNLLQSSITQVSFARYHGNPEGDVMASAGLHCTPVPHHRQISSNRNLLSEAQLRPEEEPKGVSTICSMDREASRPHCGVEAANVSKGDLARPYLKQKPIKKSKPQSTRDGKHELINVGRYNVIHSTSYSPKYFLTDIFLCSLIAGPMDSRKMTPIREGGGVREDRISPLRSNLKEHPPAKQKSPRTVAIEVGESHEPGKTGI</sequence>
<evidence type="ECO:0000256" key="1">
    <source>
        <dbReference type="SAM" id="MobiDB-lite"/>
    </source>
</evidence>